<evidence type="ECO:0000313" key="1">
    <source>
        <dbReference type="EMBL" id="KJA19388.1"/>
    </source>
</evidence>
<name>A0A0D2M7Z3_HYPSF</name>
<dbReference type="OrthoDB" id="3001771at2759"/>
<dbReference type="EMBL" id="KN817578">
    <property type="protein sequence ID" value="KJA19388.1"/>
    <property type="molecule type" value="Genomic_DNA"/>
</dbReference>
<dbReference type="STRING" id="945553.A0A0D2M7Z3"/>
<keyword evidence="2" id="KW-1185">Reference proteome</keyword>
<gene>
    <name evidence="1" type="ORF">HYPSUDRAFT_204605</name>
</gene>
<reference evidence="2" key="1">
    <citation type="submission" date="2014-04" db="EMBL/GenBank/DDBJ databases">
        <title>Evolutionary Origins and Diversification of the Mycorrhizal Mutualists.</title>
        <authorList>
            <consortium name="DOE Joint Genome Institute"/>
            <consortium name="Mycorrhizal Genomics Consortium"/>
            <person name="Kohler A."/>
            <person name="Kuo A."/>
            <person name="Nagy L.G."/>
            <person name="Floudas D."/>
            <person name="Copeland A."/>
            <person name="Barry K.W."/>
            <person name="Cichocki N."/>
            <person name="Veneault-Fourrey C."/>
            <person name="LaButti K."/>
            <person name="Lindquist E.A."/>
            <person name="Lipzen A."/>
            <person name="Lundell T."/>
            <person name="Morin E."/>
            <person name="Murat C."/>
            <person name="Riley R."/>
            <person name="Ohm R."/>
            <person name="Sun H."/>
            <person name="Tunlid A."/>
            <person name="Henrissat B."/>
            <person name="Grigoriev I.V."/>
            <person name="Hibbett D.S."/>
            <person name="Martin F."/>
        </authorList>
    </citation>
    <scope>NUCLEOTIDE SEQUENCE [LARGE SCALE GENOMIC DNA]</scope>
    <source>
        <strain evidence="2">FD-334 SS-4</strain>
    </source>
</reference>
<proteinExistence type="predicted"/>
<organism evidence="1 2">
    <name type="scientific">Hypholoma sublateritium (strain FD-334 SS-4)</name>
    <dbReference type="NCBI Taxonomy" id="945553"/>
    <lineage>
        <taxon>Eukaryota</taxon>
        <taxon>Fungi</taxon>
        <taxon>Dikarya</taxon>
        <taxon>Basidiomycota</taxon>
        <taxon>Agaricomycotina</taxon>
        <taxon>Agaricomycetes</taxon>
        <taxon>Agaricomycetidae</taxon>
        <taxon>Agaricales</taxon>
        <taxon>Agaricineae</taxon>
        <taxon>Strophariaceae</taxon>
        <taxon>Hypholoma</taxon>
    </lineage>
</organism>
<evidence type="ECO:0000313" key="2">
    <source>
        <dbReference type="Proteomes" id="UP000054270"/>
    </source>
</evidence>
<sequence length="516" mass="58607">MTSINNLPVELLDMIFHYAATNGSECYNFPGCVLQLPKIPDKNLFPLNVSAVCTLWLQILKSHPRLWRLVVIDVASNPVPFLDTLDLFVDDHARPLFPHMPHTYDLFKDKSDAPLILIVFSSDPSIDRHLENSRTRLVFKHLVPVIHRYERIIFRLIYQSSLPSAVDILFPNPSQNLRELCLTSTISDLSDNVIGADDDAPSLGPTIPTNLRKLSLTGIDFVRLFLTGWLQIQQQFHFQLSITHYKLRRRRDFTALIEFLRNISHSNTREMYILLSDISFEHRPSAEITSKCTLPIQKMWFSNVSADFISAFFSAVTFANHSLHFACFENCVIPRVGRWNQNITAIDNFGLELVDIDQDDSLYNALEAFPASDVRIIRCKGVTDQFLRRLSGDNFADLVANRLEILSLVDCTHFTAQAACTLLVNRHRRIQNDAERSGTRYCKTLAGLYVIGEGPAFHADHVPILEEGNLHGGVLHKASVSWNVECSDSHAPGCMTDLHPIRPGRAQYPKRTWGFD</sequence>
<dbReference type="AlphaFoldDB" id="A0A0D2M7Z3"/>
<dbReference type="Gene3D" id="1.20.1280.50">
    <property type="match status" value="1"/>
</dbReference>
<protein>
    <submittedName>
        <fullName evidence="1">Uncharacterized protein</fullName>
    </submittedName>
</protein>
<dbReference type="Proteomes" id="UP000054270">
    <property type="component" value="Unassembled WGS sequence"/>
</dbReference>
<accession>A0A0D2M7Z3</accession>